<dbReference type="EMBL" id="KQ434856">
    <property type="protein sequence ID" value="KZC08764.1"/>
    <property type="molecule type" value="Genomic_DNA"/>
</dbReference>
<dbReference type="AlphaFoldDB" id="A0A154PBI7"/>
<gene>
    <name evidence="1" type="ORF">WN55_10787</name>
</gene>
<evidence type="ECO:0000313" key="2">
    <source>
        <dbReference type="Proteomes" id="UP000076502"/>
    </source>
</evidence>
<evidence type="ECO:0000313" key="1">
    <source>
        <dbReference type="EMBL" id="KZC08764.1"/>
    </source>
</evidence>
<keyword evidence="2" id="KW-1185">Reference proteome</keyword>
<organism evidence="1 2">
    <name type="scientific">Dufourea novaeangliae</name>
    <name type="common">Sweat bee</name>
    <dbReference type="NCBI Taxonomy" id="178035"/>
    <lineage>
        <taxon>Eukaryota</taxon>
        <taxon>Metazoa</taxon>
        <taxon>Ecdysozoa</taxon>
        <taxon>Arthropoda</taxon>
        <taxon>Hexapoda</taxon>
        <taxon>Insecta</taxon>
        <taxon>Pterygota</taxon>
        <taxon>Neoptera</taxon>
        <taxon>Endopterygota</taxon>
        <taxon>Hymenoptera</taxon>
        <taxon>Apocrita</taxon>
        <taxon>Aculeata</taxon>
        <taxon>Apoidea</taxon>
        <taxon>Anthophila</taxon>
        <taxon>Halictidae</taxon>
        <taxon>Rophitinae</taxon>
        <taxon>Dufourea</taxon>
    </lineage>
</organism>
<accession>A0A154PBI7</accession>
<dbReference type="Proteomes" id="UP000076502">
    <property type="component" value="Unassembled WGS sequence"/>
</dbReference>
<proteinExistence type="predicted"/>
<name>A0A154PBI7_DUFNO</name>
<protein>
    <submittedName>
        <fullName evidence="1">Uncharacterized protein</fullName>
    </submittedName>
</protein>
<sequence length="124" mass="13800">MGEAGKGYLGGLGPLDSDSGMTQRKILAVKKPVYVNKSGSKLPIDFQSCFRVSFAKAPLGRRVHSNVDLSLDLFYLEMYIASVRRPILPQPLPPPSSLFRECRALRRATCPTRIFRVTECEVLT</sequence>
<reference evidence="1 2" key="1">
    <citation type="submission" date="2015-07" db="EMBL/GenBank/DDBJ databases">
        <title>The genome of Dufourea novaeangliae.</title>
        <authorList>
            <person name="Pan H."/>
            <person name="Kapheim K."/>
        </authorList>
    </citation>
    <scope>NUCLEOTIDE SEQUENCE [LARGE SCALE GENOMIC DNA]</scope>
    <source>
        <strain evidence="1">0120121106</strain>
        <tissue evidence="1">Whole body</tissue>
    </source>
</reference>